<feature type="compositionally biased region" description="Polar residues" evidence="1">
    <location>
        <begin position="123"/>
        <end position="142"/>
    </location>
</feature>
<protein>
    <submittedName>
        <fullName evidence="2">Uncharacterized protein</fullName>
    </submittedName>
</protein>
<dbReference type="Proteomes" id="UP000828390">
    <property type="component" value="Unassembled WGS sequence"/>
</dbReference>
<comment type="caution">
    <text evidence="2">The sequence shown here is derived from an EMBL/GenBank/DDBJ whole genome shotgun (WGS) entry which is preliminary data.</text>
</comment>
<reference evidence="2" key="1">
    <citation type="journal article" date="2019" name="bioRxiv">
        <title>The Genome of the Zebra Mussel, Dreissena polymorpha: A Resource for Invasive Species Research.</title>
        <authorList>
            <person name="McCartney M.A."/>
            <person name="Auch B."/>
            <person name="Kono T."/>
            <person name="Mallez S."/>
            <person name="Zhang Y."/>
            <person name="Obille A."/>
            <person name="Becker A."/>
            <person name="Abrahante J.E."/>
            <person name="Garbe J."/>
            <person name="Badalamenti J.P."/>
            <person name="Herman A."/>
            <person name="Mangelson H."/>
            <person name="Liachko I."/>
            <person name="Sullivan S."/>
            <person name="Sone E.D."/>
            <person name="Koren S."/>
            <person name="Silverstein K.A.T."/>
            <person name="Beckman K.B."/>
            <person name="Gohl D.M."/>
        </authorList>
    </citation>
    <scope>NUCLEOTIDE SEQUENCE</scope>
    <source>
        <strain evidence="2">Duluth1</strain>
        <tissue evidence="2">Whole animal</tissue>
    </source>
</reference>
<feature type="region of interest" description="Disordered" evidence="1">
    <location>
        <begin position="1"/>
        <end position="143"/>
    </location>
</feature>
<keyword evidence="3" id="KW-1185">Reference proteome</keyword>
<dbReference type="AlphaFoldDB" id="A0A9D4IAU2"/>
<feature type="compositionally biased region" description="Polar residues" evidence="1">
    <location>
        <begin position="18"/>
        <end position="29"/>
    </location>
</feature>
<name>A0A9D4IAU2_DREPO</name>
<sequence>MAYQENPGMPTHPGYHSSPPQHGYQSSSLGDREQPGRQSGRQAGYQPDQQSPPHGYQSNQAGYQPQSHYSPQEAGYQTQGYQQSGNQLQGKQPSGYNKGFVREPQGKGMPSPNPSRGSHRSEVSYSQRSHQSRASVRSSANGIPSAESKCCLLFFETFNWEYLADSFGKNIYFFPFGMGLITGLNFE</sequence>
<gene>
    <name evidence="2" type="ORF">DPMN_189446</name>
</gene>
<evidence type="ECO:0000256" key="1">
    <source>
        <dbReference type="SAM" id="MobiDB-lite"/>
    </source>
</evidence>
<reference evidence="2" key="2">
    <citation type="submission" date="2020-11" db="EMBL/GenBank/DDBJ databases">
        <authorList>
            <person name="McCartney M.A."/>
            <person name="Auch B."/>
            <person name="Kono T."/>
            <person name="Mallez S."/>
            <person name="Becker A."/>
            <person name="Gohl D.M."/>
            <person name="Silverstein K.A.T."/>
            <person name="Koren S."/>
            <person name="Bechman K.B."/>
            <person name="Herman A."/>
            <person name="Abrahante J.E."/>
            <person name="Garbe J."/>
        </authorList>
    </citation>
    <scope>NUCLEOTIDE SEQUENCE</scope>
    <source>
        <strain evidence="2">Duluth1</strain>
        <tissue evidence="2">Whole animal</tissue>
    </source>
</reference>
<accession>A0A9D4IAU2</accession>
<feature type="compositionally biased region" description="Polar residues" evidence="1">
    <location>
        <begin position="36"/>
        <end position="95"/>
    </location>
</feature>
<evidence type="ECO:0000313" key="3">
    <source>
        <dbReference type="Proteomes" id="UP000828390"/>
    </source>
</evidence>
<dbReference type="EMBL" id="JAIWYP010000010">
    <property type="protein sequence ID" value="KAH3754765.1"/>
    <property type="molecule type" value="Genomic_DNA"/>
</dbReference>
<organism evidence="2 3">
    <name type="scientific">Dreissena polymorpha</name>
    <name type="common">Zebra mussel</name>
    <name type="synonym">Mytilus polymorpha</name>
    <dbReference type="NCBI Taxonomy" id="45954"/>
    <lineage>
        <taxon>Eukaryota</taxon>
        <taxon>Metazoa</taxon>
        <taxon>Spiralia</taxon>
        <taxon>Lophotrochozoa</taxon>
        <taxon>Mollusca</taxon>
        <taxon>Bivalvia</taxon>
        <taxon>Autobranchia</taxon>
        <taxon>Heteroconchia</taxon>
        <taxon>Euheterodonta</taxon>
        <taxon>Imparidentia</taxon>
        <taxon>Neoheterodontei</taxon>
        <taxon>Myida</taxon>
        <taxon>Dreissenoidea</taxon>
        <taxon>Dreissenidae</taxon>
        <taxon>Dreissena</taxon>
    </lineage>
</organism>
<evidence type="ECO:0000313" key="2">
    <source>
        <dbReference type="EMBL" id="KAH3754765.1"/>
    </source>
</evidence>
<proteinExistence type="predicted"/>